<dbReference type="PROSITE" id="PS51272">
    <property type="entry name" value="SLH"/>
    <property type="match status" value="3"/>
</dbReference>
<reference evidence="3 4" key="1">
    <citation type="submission" date="2018-10" db="EMBL/GenBank/DDBJ databases">
        <title>Cohnella sp. M2MS4P-1, whole genome shotgun sequence.</title>
        <authorList>
            <person name="Tuo L."/>
        </authorList>
    </citation>
    <scope>NUCLEOTIDE SEQUENCE [LARGE SCALE GENOMIC DNA]</scope>
    <source>
        <strain evidence="3 4">M2MS4P-1</strain>
    </source>
</reference>
<evidence type="ECO:0000313" key="3">
    <source>
        <dbReference type="EMBL" id="RKP55020.1"/>
    </source>
</evidence>
<dbReference type="Gene3D" id="2.60.40.4270">
    <property type="entry name" value="Listeria-Bacteroides repeat domain"/>
    <property type="match status" value="1"/>
</dbReference>
<dbReference type="Pfam" id="PF09479">
    <property type="entry name" value="Flg_new"/>
    <property type="match status" value="1"/>
</dbReference>
<dbReference type="Gene3D" id="2.60.220.30">
    <property type="match status" value="1"/>
</dbReference>
<dbReference type="Gene3D" id="2.160.20.110">
    <property type="match status" value="1"/>
</dbReference>
<keyword evidence="4" id="KW-1185">Reference proteome</keyword>
<protein>
    <recommendedName>
        <fullName evidence="2">SLH domain-containing protein</fullName>
    </recommendedName>
</protein>
<dbReference type="InterPro" id="IPR013378">
    <property type="entry name" value="InlB-like_B-rpt"/>
</dbReference>
<dbReference type="PANTHER" id="PTHR43308:SF5">
    <property type="entry name" value="S-LAYER PROTEIN _ PEPTIDOGLYCAN ENDO-BETA-N-ACETYLGLUCOSAMINIDASE"/>
    <property type="match status" value="1"/>
</dbReference>
<evidence type="ECO:0000313" key="4">
    <source>
        <dbReference type="Proteomes" id="UP000282076"/>
    </source>
</evidence>
<gene>
    <name evidence="3" type="ORF">D7Z26_07255</name>
</gene>
<dbReference type="InterPro" id="IPR042229">
    <property type="entry name" value="Listeria/Bacterioides_rpt_sf"/>
</dbReference>
<sequence>MRKFVIRGLISIMAMLTVLGTFNGGLLRSDKAFAAAPFPGSGTAVSPYLVGTADLFNSIRSYRTSKYYFKLTSDIDLSGYAAATGWDPIGNISGPFYAHIDGDGYKITGLKINNPTGDYMGLFGYLGSGYSITNLTLDQVSITGNQYVGGLAGYMVAGTIGNVSVSGNVTGKVDVGGLVGSNYGGTINGSHASATVNGTTDVGGLVGDFWMNGSSINNSYASGDVSGGNSSENVGGLVGVAGTATVISNSYTSGRVSGGSKVGGLVGSLVAVTLSNSYASGDVSGNSFVGGLVGTSATTALITDSYASGAVRGTSSVGGFLGHKNYNLTIKNSYASGLVNEGIGSMNVGGFVGETDSGGAPIINSFYDINGTGQSISAGGSGISTGLMQNRSTFEADTANKWDFSTKWAIESIRNGGYPYLLTTQAYLDYDGNGGINGTVPSSRSYVPGEKVGVHAGTFVLNQALIDAGCIFYGWNTKANGSGVTYKPGDSITLTSNTTLYASWMIPSGNAGLTTTIGTVSSNGSAEESVTNVPYGTTLTALKAAITPAADATYEIYDADGTTVATLLKSGTKIIVTAQDRITKVTYTVTVNANSAKDITSYSLAAQTGAATINATARTVSIQVAYGTDRSSLAATFALSTDATANVGGVDQISGTTVNDFRNPVTYVVKAGDGSTQSWTVTVTVALNSAKDITAFSLAAQTGPATINTTSRTVSIKVAYGTSLNGLVASFTLSAGATAKVGSTIQTSGTTSNNFTSAVTYTVTAENGTSQTWKVTVTVAAASSAKDITAFSLAEQTNAATINATAHTVSIEVTNGTQANGLVATFTLSAGATVKVGGYDQVSGTTANDFTNAVLYTVKAENGTTQDWTVTLSVAKSSVATLTSTIGTVSAGGTASETITNIPYGTTLAALKAAITLAANATYEVYEADGTTVASILASGYKIIVTAQDGTTQVTYTVTVNGPLSSAATLTSTIGTVSAGGTASETITNIPYGTTLAVLKAAITLAANATYEVYEADGTTVASILASSYKIIVTAQDGTTQVTYTVTVNGPLSSVATLTSTIGTVSAGGTASETITNIPYGTTLAALKAAITVAANATYEVYEADGTTVASILASGYKIIVTAQDGTTQVTYTVTVNGPLSSVATLTSTIGTVSAGGTTSETITNIPYGTTLAALKAAITQAANATYEVYEANGTTVASLLASGYKIIVTAQDGTTTVTYTVTVNGPLSSVATLTSTIGTVSAGGTTSETIKNIPYGTTLAALKAAITLAANATYEVYEANGTTVASILASGYKIIVTAQDGTTTVTYTVTVNTLPPGGGSTTPTSPTNTIVSSTDGKLTLPSGREGVVSLDNEVIVSVPADATDKEIKIIIDKLTDSRELLTNNEVLVTAIYEILKNFPENFLKPVTLTFTFDPARLKSNQTVAVFYFDEAKKIWVEVKGGKINKNQITVTVNHFTKFAVFTVGGQEPPANPEPKVTLSDIAGHWAEAAIKQAIAGGIVTGYPDGTFKPNRTVTRAEFTVMLMNALKLHGAEATLTFTDSKKVGAWAKSAVAQAVQAGYIKGYQDGTFRPDAAITRAEMAAMVAKALGLSVQEGSLTGFADDKNIPAWAKSAVATMKELGLITGKGGNKFAPAAETTRAEAITVLLNMLIYKNK</sequence>
<feature type="domain" description="SLH" evidence="2">
    <location>
        <begin position="1600"/>
        <end position="1655"/>
    </location>
</feature>
<dbReference type="OrthoDB" id="7012117at2"/>
<evidence type="ECO:0000259" key="2">
    <source>
        <dbReference type="PROSITE" id="PS51272"/>
    </source>
</evidence>
<dbReference type="RefSeq" id="WP_120975398.1">
    <property type="nucleotide sequence ID" value="NZ_RBZM01000004.1"/>
</dbReference>
<dbReference type="PANTHER" id="PTHR43308">
    <property type="entry name" value="OUTER MEMBRANE PROTEIN ALPHA-RELATED"/>
    <property type="match status" value="1"/>
</dbReference>
<comment type="subcellular location">
    <subcellularLocation>
        <location evidence="1">Cell envelope</location>
    </subcellularLocation>
</comment>
<dbReference type="InterPro" id="IPR051465">
    <property type="entry name" value="Cell_Envelope_Struct_Comp"/>
</dbReference>
<feature type="domain" description="SLH" evidence="2">
    <location>
        <begin position="1474"/>
        <end position="1534"/>
    </location>
</feature>
<dbReference type="InterPro" id="IPR001119">
    <property type="entry name" value="SLH_dom"/>
</dbReference>
<feature type="domain" description="SLH" evidence="2">
    <location>
        <begin position="1535"/>
        <end position="1598"/>
    </location>
</feature>
<organism evidence="3 4">
    <name type="scientific">Cohnella endophytica</name>
    <dbReference type="NCBI Taxonomy" id="2419778"/>
    <lineage>
        <taxon>Bacteria</taxon>
        <taxon>Bacillati</taxon>
        <taxon>Bacillota</taxon>
        <taxon>Bacilli</taxon>
        <taxon>Bacillales</taxon>
        <taxon>Paenibacillaceae</taxon>
        <taxon>Cohnella</taxon>
    </lineage>
</organism>
<dbReference type="GO" id="GO:0030313">
    <property type="term" value="C:cell envelope"/>
    <property type="evidence" value="ECO:0007669"/>
    <property type="project" value="UniProtKB-SubCell"/>
</dbReference>
<dbReference type="Pfam" id="PF00395">
    <property type="entry name" value="SLH"/>
    <property type="match status" value="3"/>
</dbReference>
<accession>A0A494Y523</accession>
<evidence type="ECO:0000256" key="1">
    <source>
        <dbReference type="ARBA" id="ARBA00004196"/>
    </source>
</evidence>
<name>A0A494Y523_9BACL</name>
<comment type="caution">
    <text evidence="3">The sequence shown here is derived from an EMBL/GenBank/DDBJ whole genome shotgun (WGS) entry which is preliminary data.</text>
</comment>
<dbReference type="Gene3D" id="2.60.40.2340">
    <property type="match status" value="7"/>
</dbReference>
<proteinExistence type="predicted"/>
<dbReference type="Proteomes" id="UP000282076">
    <property type="component" value="Unassembled WGS sequence"/>
</dbReference>
<dbReference type="EMBL" id="RBZM01000004">
    <property type="protein sequence ID" value="RKP55020.1"/>
    <property type="molecule type" value="Genomic_DNA"/>
</dbReference>